<name>A0A918GU52_9PSEU</name>
<reference evidence="2" key="2">
    <citation type="submission" date="2020-09" db="EMBL/GenBank/DDBJ databases">
        <authorList>
            <person name="Sun Q."/>
            <person name="Ohkuma M."/>
        </authorList>
    </citation>
    <scope>NUCLEOTIDE SEQUENCE</scope>
    <source>
        <strain evidence="2">JCM 3276</strain>
    </source>
</reference>
<organism evidence="2 3">
    <name type="scientific">Actinokineospora fastidiosa</name>
    <dbReference type="NCBI Taxonomy" id="1816"/>
    <lineage>
        <taxon>Bacteria</taxon>
        <taxon>Bacillati</taxon>
        <taxon>Actinomycetota</taxon>
        <taxon>Actinomycetes</taxon>
        <taxon>Pseudonocardiales</taxon>
        <taxon>Pseudonocardiaceae</taxon>
        <taxon>Actinokineospora</taxon>
    </lineage>
</organism>
<feature type="transmembrane region" description="Helical" evidence="1">
    <location>
        <begin position="453"/>
        <end position="473"/>
    </location>
</feature>
<gene>
    <name evidence="2" type="ORF">GCM10010171_64700</name>
</gene>
<dbReference type="Proteomes" id="UP000660680">
    <property type="component" value="Unassembled WGS sequence"/>
</dbReference>
<dbReference type="SUPFAM" id="SSF52540">
    <property type="entry name" value="P-loop containing nucleoside triphosphate hydrolases"/>
    <property type="match status" value="1"/>
</dbReference>
<accession>A0A918GU52</accession>
<dbReference type="PRINTS" id="PR00364">
    <property type="entry name" value="DISEASERSIST"/>
</dbReference>
<keyword evidence="1" id="KW-1133">Transmembrane helix</keyword>
<keyword evidence="3" id="KW-1185">Reference proteome</keyword>
<dbReference type="GO" id="GO:0043531">
    <property type="term" value="F:ADP binding"/>
    <property type="evidence" value="ECO:0007669"/>
    <property type="project" value="InterPro"/>
</dbReference>
<dbReference type="InterPro" id="IPR027417">
    <property type="entry name" value="P-loop_NTPase"/>
</dbReference>
<keyword evidence="1" id="KW-0472">Membrane</keyword>
<evidence type="ECO:0008006" key="4">
    <source>
        <dbReference type="Google" id="ProtNLM"/>
    </source>
</evidence>
<sequence length="481" mass="49998">MVVLTHPAPGIGKTALAVHWAHTAAERYPDGQLYVDLRGSNQHGITRQAADVAHDVLIAFGADPHPGADARLAQYRTLLAEKRVLLVLDDARDADQVRPLLPPGSRSLVVVTSRHDLVTLGAPSVRPTELDPVDSADLLTALAVTDPAAARALVHLCAGLPAALIAAAGAGPADRIAAELWATPEIGSEPDPAARAQRVVAWARSRGGRTWAEPLAAAAWLADRRLLIGAGVALCAAVLAVSTEFIAASGLLGVLYFLLRFGALGVGLALLHRPGPAGALGAGLSAGSAVALLVDALVSINFSGQVLVWLELLAALVFATLLWVHVQPVRTRPRGLRLVPPARRPLAFAALGAVSAWFILLFVAIDLDEYTSATPVGWGGALGMLLPVATVGGLCALAALTEIPDEVHRVRIGAAVVAYLAPELVLLTGTFALGDRFAYVGGGLWTREHPAPAYSAVLAAVLAVVLLSALTLLRLRQPGRR</sequence>
<feature type="transmembrane region" description="Helical" evidence="1">
    <location>
        <begin position="377"/>
        <end position="400"/>
    </location>
</feature>
<dbReference type="PANTHER" id="PTHR47691">
    <property type="entry name" value="REGULATOR-RELATED"/>
    <property type="match status" value="1"/>
</dbReference>
<feature type="transmembrane region" description="Helical" evidence="1">
    <location>
        <begin position="412"/>
        <end position="433"/>
    </location>
</feature>
<feature type="transmembrane region" description="Helical" evidence="1">
    <location>
        <begin position="253"/>
        <end position="271"/>
    </location>
</feature>
<feature type="transmembrane region" description="Helical" evidence="1">
    <location>
        <begin position="346"/>
        <end position="365"/>
    </location>
</feature>
<proteinExistence type="predicted"/>
<evidence type="ECO:0000313" key="2">
    <source>
        <dbReference type="EMBL" id="GGS60863.1"/>
    </source>
</evidence>
<comment type="caution">
    <text evidence="2">The sequence shown here is derived from an EMBL/GenBank/DDBJ whole genome shotgun (WGS) entry which is preliminary data.</text>
</comment>
<keyword evidence="1" id="KW-0812">Transmembrane</keyword>
<dbReference type="RefSeq" id="WP_189214431.1">
    <property type="nucleotide sequence ID" value="NZ_BMRB01000013.1"/>
</dbReference>
<feature type="transmembrane region" description="Helical" evidence="1">
    <location>
        <begin position="306"/>
        <end position="326"/>
    </location>
</feature>
<feature type="transmembrane region" description="Helical" evidence="1">
    <location>
        <begin position="278"/>
        <end position="300"/>
    </location>
</feature>
<evidence type="ECO:0000313" key="3">
    <source>
        <dbReference type="Proteomes" id="UP000660680"/>
    </source>
</evidence>
<feature type="transmembrane region" description="Helical" evidence="1">
    <location>
        <begin position="226"/>
        <end position="247"/>
    </location>
</feature>
<evidence type="ECO:0000256" key="1">
    <source>
        <dbReference type="SAM" id="Phobius"/>
    </source>
</evidence>
<reference evidence="2" key="1">
    <citation type="journal article" date="2014" name="Int. J. Syst. Evol. Microbiol.">
        <title>Complete genome sequence of Corynebacterium casei LMG S-19264T (=DSM 44701T), isolated from a smear-ripened cheese.</title>
        <authorList>
            <consortium name="US DOE Joint Genome Institute (JGI-PGF)"/>
            <person name="Walter F."/>
            <person name="Albersmeier A."/>
            <person name="Kalinowski J."/>
            <person name="Ruckert C."/>
        </authorList>
    </citation>
    <scope>NUCLEOTIDE SEQUENCE</scope>
    <source>
        <strain evidence="2">JCM 3276</strain>
    </source>
</reference>
<dbReference type="EMBL" id="BMRB01000013">
    <property type="protein sequence ID" value="GGS60863.1"/>
    <property type="molecule type" value="Genomic_DNA"/>
</dbReference>
<dbReference type="AlphaFoldDB" id="A0A918GU52"/>
<dbReference type="Gene3D" id="3.40.50.300">
    <property type="entry name" value="P-loop containing nucleotide triphosphate hydrolases"/>
    <property type="match status" value="1"/>
</dbReference>
<protein>
    <recommendedName>
        <fullName evidence="4">NB-ARC domain-containing protein</fullName>
    </recommendedName>
</protein>
<dbReference type="PANTHER" id="PTHR47691:SF3">
    <property type="entry name" value="HTH-TYPE TRANSCRIPTIONAL REGULATOR RV0890C-RELATED"/>
    <property type="match status" value="1"/>
</dbReference>